<feature type="region of interest" description="Disordered" evidence="7">
    <location>
        <begin position="135"/>
        <end position="172"/>
    </location>
</feature>
<dbReference type="PROSITE" id="PS00138">
    <property type="entry name" value="SUBTILASE_SER"/>
    <property type="match status" value="1"/>
</dbReference>
<dbReference type="InterPro" id="IPR015500">
    <property type="entry name" value="Peptidase_S8_subtilisin-rel"/>
</dbReference>
<evidence type="ECO:0000313" key="10">
    <source>
        <dbReference type="EMBL" id="GGJ97322.1"/>
    </source>
</evidence>
<evidence type="ECO:0000256" key="7">
    <source>
        <dbReference type="SAM" id="MobiDB-lite"/>
    </source>
</evidence>
<feature type="active site" description="Charge relay system" evidence="5">
    <location>
        <position position="201"/>
    </location>
</feature>
<protein>
    <submittedName>
        <fullName evidence="10">Serine protease</fullName>
    </submittedName>
</protein>
<dbReference type="SUPFAM" id="SSF52743">
    <property type="entry name" value="Subtilisin-like"/>
    <property type="match status" value="1"/>
</dbReference>
<evidence type="ECO:0000256" key="3">
    <source>
        <dbReference type="ARBA" id="ARBA00022801"/>
    </source>
</evidence>
<keyword evidence="4 5" id="KW-0720">Serine protease</keyword>
<evidence type="ECO:0000313" key="11">
    <source>
        <dbReference type="Proteomes" id="UP000649739"/>
    </source>
</evidence>
<keyword evidence="2 5" id="KW-0645">Protease</keyword>
<dbReference type="Pfam" id="PF00082">
    <property type="entry name" value="Peptidase_S8"/>
    <property type="match status" value="1"/>
</dbReference>
<dbReference type="InterPro" id="IPR023827">
    <property type="entry name" value="Peptidase_S8_Asp-AS"/>
</dbReference>
<dbReference type="PANTHER" id="PTHR43806">
    <property type="entry name" value="PEPTIDASE S8"/>
    <property type="match status" value="1"/>
</dbReference>
<dbReference type="InterPro" id="IPR023828">
    <property type="entry name" value="Peptidase_S8_Ser-AS"/>
</dbReference>
<feature type="active site" description="Charge relay system" evidence="5">
    <location>
        <position position="381"/>
    </location>
</feature>
<dbReference type="AlphaFoldDB" id="A0A8J3FDS4"/>
<dbReference type="InterPro" id="IPR036852">
    <property type="entry name" value="Peptidase_S8/S53_dom_sf"/>
</dbReference>
<feature type="active site" description="Charge relay system" evidence="5">
    <location>
        <position position="578"/>
    </location>
</feature>
<name>A0A8J3FDS4_9ACTN</name>
<reference evidence="10" key="2">
    <citation type="submission" date="2020-09" db="EMBL/GenBank/DDBJ databases">
        <authorList>
            <person name="Sun Q."/>
            <person name="Ohkuma M."/>
        </authorList>
    </citation>
    <scope>NUCLEOTIDE SEQUENCE</scope>
    <source>
        <strain evidence="10">JCM 3090</strain>
    </source>
</reference>
<keyword evidence="11" id="KW-1185">Reference proteome</keyword>
<accession>A0A8J3FDS4</accession>
<keyword evidence="8" id="KW-0732">Signal</keyword>
<evidence type="ECO:0000256" key="4">
    <source>
        <dbReference type="ARBA" id="ARBA00022825"/>
    </source>
</evidence>
<feature type="domain" description="Peptidase S8/S53" evidence="9">
    <location>
        <begin position="192"/>
        <end position="629"/>
    </location>
</feature>
<dbReference type="GO" id="GO:0006508">
    <property type="term" value="P:proteolysis"/>
    <property type="evidence" value="ECO:0007669"/>
    <property type="project" value="UniProtKB-KW"/>
</dbReference>
<organism evidence="10 11">
    <name type="scientific">Pilimelia anulata</name>
    <dbReference type="NCBI Taxonomy" id="53371"/>
    <lineage>
        <taxon>Bacteria</taxon>
        <taxon>Bacillati</taxon>
        <taxon>Actinomycetota</taxon>
        <taxon>Actinomycetes</taxon>
        <taxon>Micromonosporales</taxon>
        <taxon>Micromonosporaceae</taxon>
        <taxon>Pilimelia</taxon>
    </lineage>
</organism>
<keyword evidence="3 5" id="KW-0378">Hydrolase</keyword>
<feature type="chain" id="PRO_5035289887" evidence="8">
    <location>
        <begin position="33"/>
        <end position="1094"/>
    </location>
</feature>
<dbReference type="InterPro" id="IPR000209">
    <property type="entry name" value="Peptidase_S8/S53_dom"/>
</dbReference>
<dbReference type="RefSeq" id="WP_189170700.1">
    <property type="nucleotide sequence ID" value="NZ_BMQB01000006.1"/>
</dbReference>
<evidence type="ECO:0000256" key="5">
    <source>
        <dbReference type="PROSITE-ProRule" id="PRU01240"/>
    </source>
</evidence>
<evidence type="ECO:0000256" key="2">
    <source>
        <dbReference type="ARBA" id="ARBA00022670"/>
    </source>
</evidence>
<dbReference type="Gene3D" id="2.60.120.380">
    <property type="match status" value="1"/>
</dbReference>
<dbReference type="Gene3D" id="3.40.50.200">
    <property type="entry name" value="Peptidase S8/S53 domain"/>
    <property type="match status" value="2"/>
</dbReference>
<proteinExistence type="inferred from homology"/>
<dbReference type="PRINTS" id="PR00723">
    <property type="entry name" value="SUBTILISIN"/>
</dbReference>
<feature type="compositionally biased region" description="Basic and acidic residues" evidence="7">
    <location>
        <begin position="135"/>
        <end position="144"/>
    </location>
</feature>
<comment type="similarity">
    <text evidence="1 5 6">Belongs to the peptidase S8 family.</text>
</comment>
<sequence length="1094" mass="112220">MNQHSRPARTGVGLLAAGLVAGGLAIAAPAAAAPPAAGPGPVNPVAADPPKDAPVDTLDPQDMRLLAEATAKHARFVDLIVATDKGRTGAVAGKLAGLGALVAKRSDELGYLHVRIPTGSAVAAAKLPGVAAVDLNERLREPEPARPAAGKRGPNKPSPDAPGAGTKADNPFMPIRETGVVEFQKANPAADGRGVTIGILDSGVAVDHPALAKTTTGERKIVDWFTATAPLVENDGTWVPMLTAVTGPTFTLDGKTWTAPAGAYRFGLFKEAVTDAASGCENCGDANRDGDKTDEFGILYDPVTNDIRVDADLDNDFTDGPALRPYKEKFQVEYFGTDKPETPVAERLPFTVEFREDVSAAPLGRPGVVDVVNIGIVDGSHGTHVAGITAANDLFGNAVFDGAAPGAKLVSARACTFGGGCTAAALTDGLVELVTKRRVDVVNISIGGLPALNDGANARAVLYNRVITDYGVQLFVSASNSGPGINTVGDPSVADKVVSVGASVSKATWLSNYGSAVRNDQGLFTFSSRGPREDGGFKPEVVAPGSAISSTPLWQNGSPVAEAGYPLPPGYAMFNGTSMSAPQATGAAAVLLGAARAKGQPVTPALLRRALFSSAKPLAGYPTYAQGFGLISVPGAWKLIEKNPDARIYSVDAPVCTPLSDKLTRPHRGAGLYNRCAPAAGGHRANEQKTYKVTVTRATGPKGAIAHNLKWVGNDGTFSAPATVNLVRGQAATVEVTAKPGPGVHSAILAVDDPASPLVDAEVSTVVAAPNARLTGPDFGQQVRGSIDRNNARSWLVDVPAGATALQVHLSDIATGSQTRFLAINPYGVPIDSSSSLNCYTNFSDAKVCDPVRRSYAAPMPGLWEFTVESRRTSPTLDNPFSLTATALGIKVAPEVLTIPSAPANTDVPVKWSLTNTFAGTAVTGRAGPLGSLKSARPTIAVGAEQRYTVDVPAGAQKFSATIGKPADLGADLDLAVEFNGRVVGQAADGDSEESVTLASPAAGQYTVVVSGYAIPAGSTAYDYVDAYYAPALGSLRPAAGSLTLANGAKADLTGVLRTAGGPGADRKLTGDLELVTEFGTVVGRGTVVVNSVK</sequence>
<reference evidence="10" key="1">
    <citation type="journal article" date="2014" name="Int. J. Syst. Evol. Microbiol.">
        <title>Complete genome sequence of Corynebacterium casei LMG S-19264T (=DSM 44701T), isolated from a smear-ripened cheese.</title>
        <authorList>
            <consortium name="US DOE Joint Genome Institute (JGI-PGF)"/>
            <person name="Walter F."/>
            <person name="Albersmeier A."/>
            <person name="Kalinowski J."/>
            <person name="Ruckert C."/>
        </authorList>
    </citation>
    <scope>NUCLEOTIDE SEQUENCE</scope>
    <source>
        <strain evidence="10">JCM 3090</strain>
    </source>
</reference>
<dbReference type="GO" id="GO:0004252">
    <property type="term" value="F:serine-type endopeptidase activity"/>
    <property type="evidence" value="ECO:0007669"/>
    <property type="project" value="UniProtKB-UniRule"/>
</dbReference>
<evidence type="ECO:0000256" key="6">
    <source>
        <dbReference type="RuleBase" id="RU003355"/>
    </source>
</evidence>
<feature type="region of interest" description="Disordered" evidence="7">
    <location>
        <begin position="33"/>
        <end position="56"/>
    </location>
</feature>
<dbReference type="Proteomes" id="UP000649739">
    <property type="component" value="Unassembled WGS sequence"/>
</dbReference>
<dbReference type="InterPro" id="IPR050131">
    <property type="entry name" value="Peptidase_S8_subtilisin-like"/>
</dbReference>
<feature type="signal peptide" evidence="8">
    <location>
        <begin position="1"/>
        <end position="32"/>
    </location>
</feature>
<evidence type="ECO:0000259" key="9">
    <source>
        <dbReference type="Pfam" id="PF00082"/>
    </source>
</evidence>
<dbReference type="PROSITE" id="PS00136">
    <property type="entry name" value="SUBTILASE_ASP"/>
    <property type="match status" value="1"/>
</dbReference>
<dbReference type="EMBL" id="BMQB01000006">
    <property type="protein sequence ID" value="GGJ97322.1"/>
    <property type="molecule type" value="Genomic_DNA"/>
</dbReference>
<dbReference type="PROSITE" id="PS51892">
    <property type="entry name" value="SUBTILASE"/>
    <property type="match status" value="1"/>
</dbReference>
<dbReference type="PANTHER" id="PTHR43806:SF11">
    <property type="entry name" value="CEREVISIN-RELATED"/>
    <property type="match status" value="1"/>
</dbReference>
<gene>
    <name evidence="10" type="ORF">GCM10010123_29170</name>
</gene>
<evidence type="ECO:0000256" key="1">
    <source>
        <dbReference type="ARBA" id="ARBA00011073"/>
    </source>
</evidence>
<evidence type="ECO:0000256" key="8">
    <source>
        <dbReference type="SAM" id="SignalP"/>
    </source>
</evidence>
<comment type="caution">
    <text evidence="10">The sequence shown here is derived from an EMBL/GenBank/DDBJ whole genome shotgun (WGS) entry which is preliminary data.</text>
</comment>